<protein>
    <submittedName>
        <fullName evidence="1">Uncharacterized protein</fullName>
    </submittedName>
</protein>
<name>A0AAX1LDJ0_9CORY</name>
<dbReference type="Proteomes" id="UP000617681">
    <property type="component" value="Chromosome"/>
</dbReference>
<dbReference type="EMBL" id="CP069534">
    <property type="protein sequence ID" value="QRP71964.1"/>
    <property type="molecule type" value="Genomic_DNA"/>
</dbReference>
<evidence type="ECO:0000313" key="1">
    <source>
        <dbReference type="EMBL" id="QRP71964.1"/>
    </source>
</evidence>
<accession>A0AAX1LDJ0</accession>
<dbReference type="AlphaFoldDB" id="A0AAX1LDJ0"/>
<organism evidence="1 2">
    <name type="scientific">Corynebacterium glucuronolyticum</name>
    <dbReference type="NCBI Taxonomy" id="39791"/>
    <lineage>
        <taxon>Bacteria</taxon>
        <taxon>Bacillati</taxon>
        <taxon>Actinomycetota</taxon>
        <taxon>Actinomycetes</taxon>
        <taxon>Mycobacteriales</taxon>
        <taxon>Corynebacteriaceae</taxon>
        <taxon>Corynebacterium</taxon>
    </lineage>
</organism>
<sequence length="50" mass="5578">MNLRAQIAALLPHTMELLGVYQGMSTGEIRKQDGVDDRFARIMPGRFVSS</sequence>
<reference evidence="1" key="1">
    <citation type="submission" date="2021-02" db="EMBL/GenBank/DDBJ databases">
        <title>FDA dAtabase for Regulatory Grade micrObial Sequences (FDA-ARGOS): Supporting development and validation of Infectious Disease Dx tests.</title>
        <authorList>
            <person name="Sproer C."/>
            <person name="Gronow S."/>
            <person name="Severitt S."/>
            <person name="Schroder I."/>
            <person name="Tallon L."/>
            <person name="Sadzewicz L."/>
            <person name="Zhao X."/>
            <person name="Boylan J."/>
            <person name="Ott S."/>
            <person name="Bowen H."/>
            <person name="Vavikolanu K."/>
            <person name="Mehta A."/>
            <person name="Aluvathingal J."/>
            <person name="Nadendla S."/>
            <person name="Lowell S."/>
            <person name="Myers T."/>
            <person name="Yan Y."/>
            <person name="Sichtig H."/>
        </authorList>
    </citation>
    <scope>NUCLEOTIDE SEQUENCE</scope>
    <source>
        <strain evidence="1">FDAARGOS_1191</strain>
    </source>
</reference>
<gene>
    <name evidence="1" type="ORF">I6J21_08815</name>
</gene>
<dbReference type="RefSeq" id="WP_204098611.1">
    <property type="nucleotide sequence ID" value="NZ_CP068162.1"/>
</dbReference>
<proteinExistence type="predicted"/>
<evidence type="ECO:0000313" key="2">
    <source>
        <dbReference type="Proteomes" id="UP000617681"/>
    </source>
</evidence>